<dbReference type="VEuPathDB" id="AmoebaDB:KM1_051590"/>
<dbReference type="OMA" id="PINTQPK"/>
<organism evidence="3 4">
    <name type="scientific">Entamoeba histolytica</name>
    <dbReference type="NCBI Taxonomy" id="5759"/>
    <lineage>
        <taxon>Eukaryota</taxon>
        <taxon>Amoebozoa</taxon>
        <taxon>Evosea</taxon>
        <taxon>Archamoebae</taxon>
        <taxon>Mastigamoebida</taxon>
        <taxon>Entamoebidae</taxon>
        <taxon>Entamoeba</taxon>
    </lineage>
</organism>
<dbReference type="InterPro" id="IPR037231">
    <property type="entry name" value="NAP-like_sf"/>
</dbReference>
<dbReference type="VEuPathDB" id="AmoebaDB:EHI7A_021790"/>
<dbReference type="PANTHER" id="PTHR11875">
    <property type="entry name" value="TESTIS-SPECIFIC Y-ENCODED PROTEIN"/>
    <property type="match status" value="1"/>
</dbReference>
<feature type="compositionally biased region" description="Basic and acidic residues" evidence="2">
    <location>
        <begin position="268"/>
        <end position="282"/>
    </location>
</feature>
<comment type="caution">
    <text evidence="3">The sequence shown here is derived from an EMBL/GenBank/DDBJ whole genome shotgun (WGS) entry which is preliminary data.</text>
</comment>
<dbReference type="SUPFAM" id="SSF143113">
    <property type="entry name" value="NAP-like"/>
    <property type="match status" value="1"/>
</dbReference>
<feature type="region of interest" description="Disordered" evidence="2">
    <location>
        <begin position="247"/>
        <end position="282"/>
    </location>
</feature>
<dbReference type="VEuPathDB" id="AmoebaDB:EHI_019180"/>
<protein>
    <submittedName>
        <fullName evidence="3">Nucleosome assembly protein putative</fullName>
    </submittedName>
</protein>
<sequence>MSNSETPRTLDRKDVVEQLLLYQAMLHKNNLEMKIIQWEGGKLLYSPTSHYAQLREVIKTIPKFWYYALKNSGYLDIVFANQNDEKILESLIDINVDSMKQMLDGKNVVDVMDTSYRVVYLFKENEYLQTNEIFQTVYFTTTQNRPVRYENSPVIFKNGFDVHIVNNHYHHSFFDQFLIPYESLNEEEKSDALANLHIILFDILKNPVHFFKGTMGQYEPKEEEILHNLEMEQEMDERRNQLLNEQQTTNTHSEEKTNNEQEITTSQIKEEEKQEQTQKETKEEISLQEKEMNGMSEINNDEQMKQDSQPSNIIPIEKFEDKTIPQVLNTQPIKEEKNELIKNTIYQEIKVEEKILSKETKSELQK</sequence>
<reference evidence="3 4" key="1">
    <citation type="submission" date="2016-05" db="EMBL/GenBank/DDBJ databases">
        <title>First whole genome sequencing of Entamoeba histolytica HM1:IMSS-clone-6.</title>
        <authorList>
            <person name="Mukherjee Avik.K."/>
            <person name="Izumyama S."/>
            <person name="Nakada-Tsukui K."/>
            <person name="Nozaki T."/>
        </authorList>
    </citation>
    <scope>NUCLEOTIDE SEQUENCE [LARGE SCALE GENOMIC DNA]</scope>
    <source>
        <strain evidence="3 4">HM1:IMSS clone 6</strain>
    </source>
</reference>
<dbReference type="GO" id="GO:0006334">
    <property type="term" value="P:nucleosome assembly"/>
    <property type="evidence" value="ECO:0007669"/>
    <property type="project" value="InterPro"/>
</dbReference>
<dbReference type="InterPro" id="IPR002164">
    <property type="entry name" value="NAP_family"/>
</dbReference>
<evidence type="ECO:0000313" key="4">
    <source>
        <dbReference type="Proteomes" id="UP000078387"/>
    </source>
</evidence>
<evidence type="ECO:0000256" key="2">
    <source>
        <dbReference type="SAM" id="MobiDB-lite"/>
    </source>
</evidence>
<dbReference type="EMBL" id="BDEQ01000001">
    <property type="protein sequence ID" value="GAT97812.1"/>
    <property type="molecule type" value="Genomic_DNA"/>
</dbReference>
<gene>
    <name evidence="3" type="ORF">CL6EHI_019180</name>
</gene>
<name>A0A5K1VGS4_ENTHI</name>
<comment type="similarity">
    <text evidence="1">Belongs to the nucleosome assembly protein (NAP) family.</text>
</comment>
<dbReference type="Gene3D" id="3.30.1120.90">
    <property type="entry name" value="Nucleosome assembly protein"/>
    <property type="match status" value="1"/>
</dbReference>
<dbReference type="Proteomes" id="UP000078387">
    <property type="component" value="Unassembled WGS sequence"/>
</dbReference>
<dbReference type="GO" id="GO:0005634">
    <property type="term" value="C:nucleus"/>
    <property type="evidence" value="ECO:0007669"/>
    <property type="project" value="InterPro"/>
</dbReference>
<proteinExistence type="inferred from homology"/>
<dbReference type="VEuPathDB" id="AmoebaDB:EHI5A_022270"/>
<dbReference type="AlphaFoldDB" id="A0A5K1VGS4"/>
<dbReference type="VEuPathDB" id="AmoebaDB:EHI8A_032070"/>
<accession>A0A5K1VGS4</accession>
<evidence type="ECO:0000256" key="1">
    <source>
        <dbReference type="ARBA" id="ARBA00009947"/>
    </source>
</evidence>
<evidence type="ECO:0000313" key="3">
    <source>
        <dbReference type="EMBL" id="GAT97812.1"/>
    </source>
</evidence>